<sequence length="155" mass="16511">MLNGTGLNGDSSTTQAAVIVPKPESNSIYYIFTADNVGGPDGLQYSEVDMDLDGGLGGITSVKNVLLQTPISEKLTAVKNVNANSFWVMTHAMKQNKFYAFKVTAQGVATTPVTSNVGPIFTGSDDNYGGGYMKFSPNGKKNCTRKPKTTAVIRF</sequence>
<keyword evidence="2" id="KW-1185">Reference proteome</keyword>
<reference evidence="2" key="1">
    <citation type="submission" date="2023-07" db="EMBL/GenBank/DDBJ databases">
        <title>Isolating and identifying novel microbial strains from the Mariana Trench.</title>
        <authorList>
            <person name="Fu H."/>
        </authorList>
    </citation>
    <scope>NUCLEOTIDE SEQUENCE [LARGE SCALE GENOMIC DNA]</scope>
    <source>
        <strain evidence="2">T-y2</strain>
    </source>
</reference>
<evidence type="ECO:0000313" key="2">
    <source>
        <dbReference type="Proteomes" id="UP001182991"/>
    </source>
</evidence>
<accession>A0ABU2KID9</accession>
<comment type="caution">
    <text evidence="1">The sequence shown here is derived from an EMBL/GenBank/DDBJ whole genome shotgun (WGS) entry which is preliminary data.</text>
</comment>
<organism evidence="1 2">
    <name type="scientific">Mesonia ostreae</name>
    <dbReference type="NCBI Taxonomy" id="861110"/>
    <lineage>
        <taxon>Bacteria</taxon>
        <taxon>Pseudomonadati</taxon>
        <taxon>Bacteroidota</taxon>
        <taxon>Flavobacteriia</taxon>
        <taxon>Flavobacteriales</taxon>
        <taxon>Flavobacteriaceae</taxon>
        <taxon>Mesonia</taxon>
    </lineage>
</organism>
<evidence type="ECO:0000313" key="1">
    <source>
        <dbReference type="EMBL" id="MDT0294481.1"/>
    </source>
</evidence>
<proteinExistence type="predicted"/>
<dbReference type="Proteomes" id="UP001182991">
    <property type="component" value="Unassembled WGS sequence"/>
</dbReference>
<protein>
    <submittedName>
        <fullName evidence="1">Uncharacterized protein</fullName>
    </submittedName>
</protein>
<dbReference type="EMBL" id="JAVRBG010000006">
    <property type="protein sequence ID" value="MDT0294481.1"/>
    <property type="molecule type" value="Genomic_DNA"/>
</dbReference>
<gene>
    <name evidence="1" type="ORF">RLT85_07525</name>
</gene>
<dbReference type="RefSeq" id="WP_311401415.1">
    <property type="nucleotide sequence ID" value="NZ_JAVRBG010000006.1"/>
</dbReference>
<name>A0ABU2KID9_9FLAO</name>